<organism evidence="1 2">
    <name type="scientific">Trichinella patagoniensis</name>
    <dbReference type="NCBI Taxonomy" id="990121"/>
    <lineage>
        <taxon>Eukaryota</taxon>
        <taxon>Metazoa</taxon>
        <taxon>Ecdysozoa</taxon>
        <taxon>Nematoda</taxon>
        <taxon>Enoplea</taxon>
        <taxon>Dorylaimia</taxon>
        <taxon>Trichinellida</taxon>
        <taxon>Trichinellidae</taxon>
        <taxon>Trichinella</taxon>
    </lineage>
</organism>
<dbReference type="AlphaFoldDB" id="A0A0V0Z194"/>
<sequence>MPLSFNENTISDNQLENARKILTALYPPERSTLVTIAAVSCGEPADNNKGED</sequence>
<comment type="caution">
    <text evidence="1">The sequence shown here is derived from an EMBL/GenBank/DDBJ whole genome shotgun (WGS) entry which is preliminary data.</text>
</comment>
<dbReference type="EMBL" id="JYDQ01000850">
    <property type="protein sequence ID" value="KRY06297.1"/>
    <property type="molecule type" value="Genomic_DNA"/>
</dbReference>
<keyword evidence="2" id="KW-1185">Reference proteome</keyword>
<name>A0A0V0Z194_9BILA</name>
<evidence type="ECO:0000313" key="2">
    <source>
        <dbReference type="Proteomes" id="UP000054783"/>
    </source>
</evidence>
<proteinExistence type="predicted"/>
<protein>
    <submittedName>
        <fullName evidence="1">Uncharacterized protein</fullName>
    </submittedName>
</protein>
<dbReference type="Proteomes" id="UP000054783">
    <property type="component" value="Unassembled WGS sequence"/>
</dbReference>
<evidence type="ECO:0000313" key="1">
    <source>
        <dbReference type="EMBL" id="KRY06297.1"/>
    </source>
</evidence>
<reference evidence="1 2" key="1">
    <citation type="submission" date="2015-01" db="EMBL/GenBank/DDBJ databases">
        <title>Evolution of Trichinella species and genotypes.</title>
        <authorList>
            <person name="Korhonen P.K."/>
            <person name="Edoardo P."/>
            <person name="Giuseppe L.R."/>
            <person name="Gasser R.B."/>
        </authorList>
    </citation>
    <scope>NUCLEOTIDE SEQUENCE [LARGE SCALE GENOMIC DNA]</scope>
    <source>
        <strain evidence="1">ISS2496</strain>
    </source>
</reference>
<gene>
    <name evidence="1" type="ORF">T12_4819</name>
</gene>
<accession>A0A0V0Z194</accession>